<name>A0ABY3PS48_9CYAN</name>
<keyword evidence="1" id="KW-0472">Membrane</keyword>
<feature type="transmembrane region" description="Helical" evidence="1">
    <location>
        <begin position="125"/>
        <end position="142"/>
    </location>
</feature>
<reference evidence="2 3" key="1">
    <citation type="journal article" date="2021" name="Genome Biol. Evol.">
        <title>Complete Genome Sequencing of a Novel Gloeobacter Species from a Waterfall Cave in Mexico.</title>
        <authorList>
            <person name="Saw J.H."/>
            <person name="Cardona T."/>
            <person name="Montejano G."/>
        </authorList>
    </citation>
    <scope>NUCLEOTIDE SEQUENCE [LARGE SCALE GENOMIC DNA]</scope>
    <source>
        <strain evidence="2">MG652769</strain>
    </source>
</reference>
<proteinExistence type="predicted"/>
<dbReference type="Proteomes" id="UP001054846">
    <property type="component" value="Chromosome"/>
</dbReference>
<evidence type="ECO:0000313" key="3">
    <source>
        <dbReference type="Proteomes" id="UP001054846"/>
    </source>
</evidence>
<organism evidence="2 3">
    <name type="scientific">Gloeobacter morelensis MG652769</name>
    <dbReference type="NCBI Taxonomy" id="2781736"/>
    <lineage>
        <taxon>Bacteria</taxon>
        <taxon>Bacillati</taxon>
        <taxon>Cyanobacteriota</taxon>
        <taxon>Cyanophyceae</taxon>
        <taxon>Gloeobacterales</taxon>
        <taxon>Gloeobacteraceae</taxon>
        <taxon>Gloeobacter</taxon>
        <taxon>Gloeobacter morelensis</taxon>
    </lineage>
</organism>
<evidence type="ECO:0000256" key="1">
    <source>
        <dbReference type="SAM" id="Phobius"/>
    </source>
</evidence>
<dbReference type="PANTHER" id="PTHR36009">
    <property type="match status" value="1"/>
</dbReference>
<keyword evidence="1" id="KW-1133">Transmembrane helix</keyword>
<feature type="transmembrane region" description="Helical" evidence="1">
    <location>
        <begin position="80"/>
        <end position="101"/>
    </location>
</feature>
<feature type="transmembrane region" description="Helical" evidence="1">
    <location>
        <begin position="162"/>
        <end position="179"/>
    </location>
</feature>
<feature type="transmembrane region" description="Helical" evidence="1">
    <location>
        <begin position="6"/>
        <end position="23"/>
    </location>
</feature>
<accession>A0ABY3PS48</accession>
<protein>
    <submittedName>
        <fullName evidence="2">DUF2834 domain-containing protein</fullName>
    </submittedName>
</protein>
<dbReference type="EMBL" id="CP063845">
    <property type="protein sequence ID" value="UFP96447.1"/>
    <property type="molecule type" value="Genomic_DNA"/>
</dbReference>
<sequence length="219" mass="24013">MQILALRIALAALWVGCIAYAFLGGPPETQNPAQLAASLVDLALGRGEPLVVALFNLMGLIPLAYLFLLVPDAHGEKLPAWPFAVAAFGVGAFALLPYCIFRRPHGVWPHLPSAGRVVRLFDSRWFALAVMVGVAGLFWFALTQGDWATFAGQWRTSRFVHVMGLDFLVSTALLPLLIGDDLRRRSVKRTWPLWMACALPLFGPLLYLVLRPSLPARAV</sequence>
<gene>
    <name evidence="2" type="ORF">ISF26_09640</name>
</gene>
<dbReference type="RefSeq" id="WP_230843683.1">
    <property type="nucleotide sequence ID" value="NZ_CP063845.1"/>
</dbReference>
<keyword evidence="1" id="KW-0812">Transmembrane</keyword>
<feature type="transmembrane region" description="Helical" evidence="1">
    <location>
        <begin position="191"/>
        <end position="210"/>
    </location>
</feature>
<dbReference type="PANTHER" id="PTHR36009:SF3">
    <property type="entry name" value="TRANSMEMBRANE PROTEIN"/>
    <property type="match status" value="1"/>
</dbReference>
<evidence type="ECO:0000313" key="2">
    <source>
        <dbReference type="EMBL" id="UFP96447.1"/>
    </source>
</evidence>
<feature type="transmembrane region" description="Helical" evidence="1">
    <location>
        <begin position="50"/>
        <end position="68"/>
    </location>
</feature>
<keyword evidence="3" id="KW-1185">Reference proteome</keyword>